<feature type="transmembrane region" description="Helical" evidence="1">
    <location>
        <begin position="155"/>
        <end position="176"/>
    </location>
</feature>
<dbReference type="EMBL" id="CP000804">
    <property type="protein sequence ID" value="ABU56627.1"/>
    <property type="molecule type" value="Genomic_DNA"/>
</dbReference>
<evidence type="ECO:0000313" key="2">
    <source>
        <dbReference type="EMBL" id="ABU56627.1"/>
    </source>
</evidence>
<protein>
    <recommendedName>
        <fullName evidence="4">Oligosaccharide repeat unit polymerase</fullName>
    </recommendedName>
</protein>
<gene>
    <name evidence="2" type="ordered locus">Rcas_0497</name>
</gene>
<feature type="transmembrane region" description="Helical" evidence="1">
    <location>
        <begin position="21"/>
        <end position="41"/>
    </location>
</feature>
<reference evidence="2 3" key="1">
    <citation type="submission" date="2007-08" db="EMBL/GenBank/DDBJ databases">
        <title>Complete sequence of Roseiflexus castenholzii DSM 13941.</title>
        <authorList>
            <consortium name="US DOE Joint Genome Institute"/>
            <person name="Copeland A."/>
            <person name="Lucas S."/>
            <person name="Lapidus A."/>
            <person name="Barry K."/>
            <person name="Glavina del Rio T."/>
            <person name="Dalin E."/>
            <person name="Tice H."/>
            <person name="Pitluck S."/>
            <person name="Thompson L.S."/>
            <person name="Brettin T."/>
            <person name="Bruce D."/>
            <person name="Detter J.C."/>
            <person name="Han C."/>
            <person name="Tapia R."/>
            <person name="Schmutz J."/>
            <person name="Larimer F."/>
            <person name="Land M."/>
            <person name="Hauser L."/>
            <person name="Kyrpides N."/>
            <person name="Mikhailova N."/>
            <person name="Bryant D.A."/>
            <person name="Hanada S."/>
            <person name="Tsukatani Y."/>
            <person name="Richardson P."/>
        </authorList>
    </citation>
    <scope>NUCLEOTIDE SEQUENCE [LARGE SCALE GENOMIC DNA]</scope>
    <source>
        <strain evidence="3">DSM 13941 / HLO8</strain>
    </source>
</reference>
<feature type="transmembrane region" description="Helical" evidence="1">
    <location>
        <begin position="234"/>
        <end position="254"/>
    </location>
</feature>
<feature type="transmembrane region" description="Helical" evidence="1">
    <location>
        <begin position="283"/>
        <end position="301"/>
    </location>
</feature>
<organism evidence="2 3">
    <name type="scientific">Roseiflexus castenholzii (strain DSM 13941 / HLO8)</name>
    <dbReference type="NCBI Taxonomy" id="383372"/>
    <lineage>
        <taxon>Bacteria</taxon>
        <taxon>Bacillati</taxon>
        <taxon>Chloroflexota</taxon>
        <taxon>Chloroflexia</taxon>
        <taxon>Chloroflexales</taxon>
        <taxon>Roseiflexineae</taxon>
        <taxon>Roseiflexaceae</taxon>
        <taxon>Roseiflexus</taxon>
    </lineage>
</organism>
<feature type="transmembrane region" description="Helical" evidence="1">
    <location>
        <begin position="81"/>
        <end position="104"/>
    </location>
</feature>
<keyword evidence="3" id="KW-1185">Reference proteome</keyword>
<feature type="transmembrane region" description="Helical" evidence="1">
    <location>
        <begin position="47"/>
        <end position="69"/>
    </location>
</feature>
<feature type="transmembrane region" description="Helical" evidence="1">
    <location>
        <begin position="201"/>
        <end position="222"/>
    </location>
</feature>
<proteinExistence type="predicted"/>
<dbReference type="STRING" id="383372.Rcas_0497"/>
<accession>A7NGN4</accession>
<feature type="transmembrane region" description="Helical" evidence="1">
    <location>
        <begin position="416"/>
        <end position="438"/>
    </location>
</feature>
<dbReference type="Proteomes" id="UP000000263">
    <property type="component" value="Chromosome"/>
</dbReference>
<dbReference type="AlphaFoldDB" id="A7NGN4"/>
<feature type="transmembrane region" description="Helical" evidence="1">
    <location>
        <begin position="450"/>
        <end position="467"/>
    </location>
</feature>
<dbReference type="eggNOG" id="COG0477">
    <property type="taxonomic scope" value="Bacteria"/>
</dbReference>
<feature type="transmembrane region" description="Helical" evidence="1">
    <location>
        <begin position="116"/>
        <end position="134"/>
    </location>
</feature>
<keyword evidence="1" id="KW-1133">Transmembrane helix</keyword>
<feature type="transmembrane region" description="Helical" evidence="1">
    <location>
        <begin position="473"/>
        <end position="496"/>
    </location>
</feature>
<name>A7NGN4_ROSCS</name>
<sequence>MTVTSRDRLAHGSAGTVSGRALESLVIATYVCALALTVFVALSDQCWHWFIIPVVMSGILIGIDAVDWVRGRVDLFDPIGLSGAFGWFFFFFAPLLTVATGYWLIYVDPPAERRDWLGWMALLNLVGLIVYRGVRLMYFQRERPITTFWDIDRKRFYFLGAVALVVTALLQSYVYLSLGGIQGFIEAATDQRALRLNLQGFGQIFMISESFPIIALMMFIVYARNQKSTLYRSWLILGIVLLLYFVLKIMFGGLRGSRNNTIWGLFWAVGLIHFWIRPVTRKVVVIGLSFLIAFMYVYGFYKNAGLDALRLIEDPTARVELERATRRDLPTLLLGDLGRSDVQAFLLYQLARPESDYEYAFGRTYAAAFAVLIPRSLIERMPSKTFEGTEALYGKGSYIPIDFEASQLYGLAGEAMLNFGFVAAPVSFIIFGLANCSVRRWLFGLTPGDARLLLYPFLSLFCFYMLACDLENIVFDIIKNVAAPLGVIALSLSSVARLPASGQSY</sequence>
<dbReference type="OrthoDB" id="2379168at2"/>
<dbReference type="HOGENOM" id="CLU_547335_0_0_0"/>
<evidence type="ECO:0000256" key="1">
    <source>
        <dbReference type="SAM" id="Phobius"/>
    </source>
</evidence>
<dbReference type="KEGG" id="rca:Rcas_0497"/>
<dbReference type="RefSeq" id="WP_011998030.1">
    <property type="nucleotide sequence ID" value="NC_009767.1"/>
</dbReference>
<evidence type="ECO:0000313" key="3">
    <source>
        <dbReference type="Proteomes" id="UP000000263"/>
    </source>
</evidence>
<keyword evidence="1" id="KW-0472">Membrane</keyword>
<keyword evidence="1" id="KW-0812">Transmembrane</keyword>
<feature type="transmembrane region" description="Helical" evidence="1">
    <location>
        <begin position="260"/>
        <end position="276"/>
    </location>
</feature>
<evidence type="ECO:0008006" key="4">
    <source>
        <dbReference type="Google" id="ProtNLM"/>
    </source>
</evidence>